<feature type="transmembrane region" description="Helical" evidence="1">
    <location>
        <begin position="80"/>
        <end position="101"/>
    </location>
</feature>
<dbReference type="GO" id="GO:0016989">
    <property type="term" value="F:sigma factor antagonist activity"/>
    <property type="evidence" value="ECO:0007669"/>
    <property type="project" value="TreeGrafter"/>
</dbReference>
<dbReference type="Gene3D" id="3.55.50.30">
    <property type="match status" value="1"/>
</dbReference>
<dbReference type="InterPro" id="IPR006860">
    <property type="entry name" value="FecR"/>
</dbReference>
<evidence type="ECO:0000256" key="1">
    <source>
        <dbReference type="SAM" id="Phobius"/>
    </source>
</evidence>
<evidence type="ECO:0000313" key="5">
    <source>
        <dbReference type="Proteomes" id="UP000537204"/>
    </source>
</evidence>
<proteinExistence type="predicted"/>
<comment type="caution">
    <text evidence="4">The sequence shown here is derived from an EMBL/GenBank/DDBJ whole genome shotgun (WGS) entry which is preliminary data.</text>
</comment>
<sequence>MSDYNKQQELKATLKKYLKNETNAQVSKAIDSWYHTIGSINEEAPLLNDPNSKAELGSNIKLYLANQIHHKKRHWLNTTYFKYAATVVFMLSTGILGYSYLHQLKQASKKEIVFFSGAGTQKKLLLPDGSKVLLNVASELVISKDFGETQRKVILHGEAFFEVAKDKSRPFIIQSGVLRTQVVGTSFNINAYSDMDKIKIAVLTGKVRVSKKIAGVEEIIASGMTRGATLSFYKTTGKTELKTEDTGLISSWKDNKLYIDNATISEIARQLEKYYHLKVVFNTRLDQGQRYTIKFNKEPANRVMEILSILTKRKFTYQTNQITIK</sequence>
<organism evidence="4 5">
    <name type="scientific">Pedobacter cryoconitis</name>
    <dbReference type="NCBI Taxonomy" id="188932"/>
    <lineage>
        <taxon>Bacteria</taxon>
        <taxon>Pseudomonadati</taxon>
        <taxon>Bacteroidota</taxon>
        <taxon>Sphingobacteriia</taxon>
        <taxon>Sphingobacteriales</taxon>
        <taxon>Sphingobacteriaceae</taxon>
        <taxon>Pedobacter</taxon>
    </lineage>
</organism>
<feature type="domain" description="Protein FecR C-terminal" evidence="3">
    <location>
        <begin position="256"/>
        <end position="324"/>
    </location>
</feature>
<evidence type="ECO:0000259" key="2">
    <source>
        <dbReference type="Pfam" id="PF04773"/>
    </source>
</evidence>
<dbReference type="InterPro" id="IPR012373">
    <property type="entry name" value="Ferrdict_sens_TM"/>
</dbReference>
<dbReference type="Pfam" id="PF16344">
    <property type="entry name" value="FecR_C"/>
    <property type="match status" value="1"/>
</dbReference>
<accession>A0A7W8ZRX9</accession>
<keyword evidence="1" id="KW-0812">Transmembrane</keyword>
<gene>
    <name evidence="4" type="ORF">HDE68_004775</name>
</gene>
<evidence type="ECO:0000313" key="4">
    <source>
        <dbReference type="EMBL" id="MBB5638840.1"/>
    </source>
</evidence>
<dbReference type="EMBL" id="JACHCE010000010">
    <property type="protein sequence ID" value="MBB5638840.1"/>
    <property type="molecule type" value="Genomic_DNA"/>
</dbReference>
<dbReference type="Pfam" id="PF04773">
    <property type="entry name" value="FecR"/>
    <property type="match status" value="1"/>
</dbReference>
<keyword evidence="1" id="KW-0472">Membrane</keyword>
<name>A0A7W8ZRX9_9SPHI</name>
<reference evidence="4 5" key="1">
    <citation type="submission" date="2020-08" db="EMBL/GenBank/DDBJ databases">
        <title>Genomic Encyclopedia of Type Strains, Phase IV (KMG-V): Genome sequencing to study the core and pangenomes of soil and plant-associated prokaryotes.</title>
        <authorList>
            <person name="Whitman W."/>
        </authorList>
    </citation>
    <scope>NUCLEOTIDE SEQUENCE [LARGE SCALE GENOMIC DNA]</scope>
    <source>
        <strain evidence="4 5">S3M1</strain>
    </source>
</reference>
<dbReference type="PANTHER" id="PTHR30273">
    <property type="entry name" value="PERIPLASMIC SIGNAL SENSOR AND SIGMA FACTOR ACTIVATOR FECR-RELATED"/>
    <property type="match status" value="1"/>
</dbReference>
<feature type="domain" description="FecR protein" evidence="2">
    <location>
        <begin position="116"/>
        <end position="208"/>
    </location>
</feature>
<dbReference type="Gene3D" id="2.60.120.1440">
    <property type="match status" value="1"/>
</dbReference>
<dbReference type="RefSeq" id="WP_183884634.1">
    <property type="nucleotide sequence ID" value="NZ_JACHCE010000010.1"/>
</dbReference>
<protein>
    <submittedName>
        <fullName evidence="4">Ferric-dicitrate binding protein FerR (Iron transport regulator)</fullName>
    </submittedName>
</protein>
<dbReference type="AlphaFoldDB" id="A0A7W8ZRX9"/>
<keyword evidence="1" id="KW-1133">Transmembrane helix</keyword>
<dbReference type="PIRSF" id="PIRSF018266">
    <property type="entry name" value="FecR"/>
    <property type="match status" value="1"/>
</dbReference>
<dbReference type="PANTHER" id="PTHR30273:SF2">
    <property type="entry name" value="PROTEIN FECR"/>
    <property type="match status" value="1"/>
</dbReference>
<evidence type="ECO:0000259" key="3">
    <source>
        <dbReference type="Pfam" id="PF16344"/>
    </source>
</evidence>
<dbReference type="Proteomes" id="UP000537204">
    <property type="component" value="Unassembled WGS sequence"/>
</dbReference>
<dbReference type="InterPro" id="IPR032508">
    <property type="entry name" value="FecR_C"/>
</dbReference>